<accession>A0A5B2XJ22</accession>
<dbReference type="PANTHER" id="PTHR35040">
    <property type="match status" value="1"/>
</dbReference>
<dbReference type="AlphaFoldDB" id="A0A5B2XJ22"/>
<proteinExistence type="predicted"/>
<reference evidence="2 3" key="2">
    <citation type="submission" date="2019-09" db="EMBL/GenBank/DDBJ databases">
        <authorList>
            <person name="Jin C."/>
        </authorList>
    </citation>
    <scope>NUCLEOTIDE SEQUENCE [LARGE SCALE GENOMIC DNA]</scope>
    <source>
        <strain evidence="2 3">AN110305</strain>
    </source>
</reference>
<reference evidence="2 3" key="1">
    <citation type="submission" date="2019-09" db="EMBL/GenBank/DDBJ databases">
        <title>Goodfellowia gen. nov., a new genus of the Pseudonocardineae related to Actinoalloteichus, containing Goodfellowia coeruleoviolacea gen. nov., comb. nov. gen. nov., comb. nov.</title>
        <authorList>
            <person name="Labeda D."/>
        </authorList>
    </citation>
    <scope>NUCLEOTIDE SEQUENCE [LARGE SCALE GENOMIC DNA]</scope>
    <source>
        <strain evidence="2 3">AN110305</strain>
    </source>
</reference>
<dbReference type="Pfam" id="PF12138">
    <property type="entry name" value="Spherulin4"/>
    <property type="match status" value="1"/>
</dbReference>
<gene>
    <name evidence="2" type="ORF">F0L68_10595</name>
</gene>
<evidence type="ECO:0000313" key="3">
    <source>
        <dbReference type="Proteomes" id="UP000323454"/>
    </source>
</evidence>
<comment type="caution">
    <text evidence="2">The sequence shown here is derived from an EMBL/GenBank/DDBJ whole genome shotgun (WGS) entry which is preliminary data.</text>
</comment>
<evidence type="ECO:0000313" key="2">
    <source>
        <dbReference type="EMBL" id="KAA2263256.1"/>
    </source>
</evidence>
<protein>
    <recommendedName>
        <fullName evidence="4">Spherulation-specific family 4</fullName>
    </recommendedName>
</protein>
<dbReference type="Proteomes" id="UP000323454">
    <property type="component" value="Unassembled WGS sequence"/>
</dbReference>
<feature type="region of interest" description="Disordered" evidence="1">
    <location>
        <begin position="1"/>
        <end position="21"/>
    </location>
</feature>
<organism evidence="2 3">
    <name type="scientific">Solihabitans fulvus</name>
    <dbReference type="NCBI Taxonomy" id="1892852"/>
    <lineage>
        <taxon>Bacteria</taxon>
        <taxon>Bacillati</taxon>
        <taxon>Actinomycetota</taxon>
        <taxon>Actinomycetes</taxon>
        <taxon>Pseudonocardiales</taxon>
        <taxon>Pseudonocardiaceae</taxon>
        <taxon>Solihabitans</taxon>
    </lineage>
</organism>
<dbReference type="EMBL" id="VUOB01000018">
    <property type="protein sequence ID" value="KAA2263256.1"/>
    <property type="molecule type" value="Genomic_DNA"/>
</dbReference>
<name>A0A5B2XJ22_9PSEU</name>
<evidence type="ECO:0008006" key="4">
    <source>
        <dbReference type="Google" id="ProtNLM"/>
    </source>
</evidence>
<dbReference type="OrthoDB" id="3311125at2"/>
<keyword evidence="3" id="KW-1185">Reference proteome</keyword>
<dbReference type="InterPro" id="IPR021986">
    <property type="entry name" value="Spherulin4"/>
</dbReference>
<dbReference type="PANTHER" id="PTHR35040:SF9">
    <property type="entry name" value="4-LIKE CELL SURFACE PROTEIN, PUTATIVE (AFU_ORTHOLOGUE AFUA_4G14080)-RELATED"/>
    <property type="match status" value="1"/>
</dbReference>
<evidence type="ECO:0000256" key="1">
    <source>
        <dbReference type="SAM" id="MobiDB-lite"/>
    </source>
</evidence>
<sequence>MAAGRPAAGDHGPGLAAGHRSRRLGPGSLVGDEMIVPAYFHPAVAPGDWAAVAAAAALVRLVVLNIADGAGERPDCVFLPALDRLRASDIPVAGYVDTDYGRRAAELVLREVIRYRQWYGVDEVFFDRVSTDRAHLPHYAALARSARGLGARGVAFHHGAYPAREYVEHADLVGVFEGDLADHRAVVPPRWALRCASDRFYHLVHGVPDDCVQDTIDRVTRLGAAHFAVTERGGANPWDRLPGWFPHHTRRSRECAPGH</sequence>